<sequence length="90" mass="9662">MHSWNAELLRPRGIRFNAISPGPTDTPLFDKPGSPFPDGKAARAALTPDIPVGRFGTAREIADLVVHLASDESAYTVDQDILADGGRHIL</sequence>
<evidence type="ECO:0000256" key="2">
    <source>
        <dbReference type="ARBA" id="ARBA00023002"/>
    </source>
</evidence>
<dbReference type="InterPro" id="IPR051122">
    <property type="entry name" value="SDR_DHRS6-like"/>
</dbReference>
<keyword evidence="2" id="KW-0560">Oxidoreductase</keyword>
<accession>A0A917W5I7</accession>
<evidence type="ECO:0000313" key="4">
    <source>
        <dbReference type="EMBL" id="GGL71802.1"/>
    </source>
</evidence>
<proteinExistence type="inferred from homology"/>
<evidence type="ECO:0000256" key="1">
    <source>
        <dbReference type="ARBA" id="ARBA00006484"/>
    </source>
</evidence>
<reference evidence="4" key="1">
    <citation type="journal article" date="2014" name="Int. J. Syst. Evol. Microbiol.">
        <title>Complete genome sequence of Corynebacterium casei LMG S-19264T (=DSM 44701T), isolated from a smear-ripened cheese.</title>
        <authorList>
            <consortium name="US DOE Joint Genome Institute (JGI-PGF)"/>
            <person name="Walter F."/>
            <person name="Albersmeier A."/>
            <person name="Kalinowski J."/>
            <person name="Ruckert C."/>
        </authorList>
    </citation>
    <scope>NUCLEOTIDE SEQUENCE</scope>
    <source>
        <strain evidence="4">CGMCC 4.7306</strain>
    </source>
</reference>
<evidence type="ECO:0000313" key="5">
    <source>
        <dbReference type="Proteomes" id="UP000613840"/>
    </source>
</evidence>
<protein>
    <recommendedName>
        <fullName evidence="6">Enoyl-(Acyl carrier protein) reductase</fullName>
    </recommendedName>
</protein>
<comment type="similarity">
    <text evidence="1">Belongs to the short-chain dehydrogenases/reductases (SDR) family.</text>
</comment>
<dbReference type="InterPro" id="IPR036291">
    <property type="entry name" value="NAD(P)-bd_dom_sf"/>
</dbReference>
<dbReference type="Gene3D" id="3.40.50.720">
    <property type="entry name" value="NAD(P)-binding Rossmann-like Domain"/>
    <property type="match status" value="1"/>
</dbReference>
<evidence type="ECO:0008006" key="6">
    <source>
        <dbReference type="Google" id="ProtNLM"/>
    </source>
</evidence>
<reference evidence="4" key="2">
    <citation type="submission" date="2020-09" db="EMBL/GenBank/DDBJ databases">
        <authorList>
            <person name="Sun Q."/>
            <person name="Zhou Y."/>
        </authorList>
    </citation>
    <scope>NUCLEOTIDE SEQUENCE</scope>
    <source>
        <strain evidence="4">CGMCC 4.7306</strain>
    </source>
</reference>
<dbReference type="AlphaFoldDB" id="A0A917W5I7"/>
<gene>
    <name evidence="4" type="ORF">GCM10011575_32650</name>
</gene>
<comment type="caution">
    <text evidence="4">The sequence shown here is derived from an EMBL/GenBank/DDBJ whole genome shotgun (WGS) entry which is preliminary data.</text>
</comment>
<dbReference type="PANTHER" id="PTHR43477">
    <property type="entry name" value="DIHYDROANTICAPSIN 7-DEHYDROGENASE"/>
    <property type="match status" value="1"/>
</dbReference>
<dbReference type="PANTHER" id="PTHR43477:SF4">
    <property type="entry name" value="DEHYDROGENASE_REDUCTASE SDR FAMILY MEMBER 6"/>
    <property type="match status" value="1"/>
</dbReference>
<evidence type="ECO:0000256" key="3">
    <source>
        <dbReference type="ARBA" id="ARBA00023027"/>
    </source>
</evidence>
<dbReference type="Proteomes" id="UP000613840">
    <property type="component" value="Unassembled WGS sequence"/>
</dbReference>
<dbReference type="GO" id="GO:0016491">
    <property type="term" value="F:oxidoreductase activity"/>
    <property type="evidence" value="ECO:0007669"/>
    <property type="project" value="UniProtKB-KW"/>
</dbReference>
<dbReference type="InterPro" id="IPR002347">
    <property type="entry name" value="SDR_fam"/>
</dbReference>
<dbReference type="EMBL" id="BMMZ01000008">
    <property type="protein sequence ID" value="GGL71802.1"/>
    <property type="molecule type" value="Genomic_DNA"/>
</dbReference>
<name>A0A917W5I7_9ACTN</name>
<dbReference type="Pfam" id="PF13561">
    <property type="entry name" value="adh_short_C2"/>
    <property type="match status" value="1"/>
</dbReference>
<organism evidence="4 5">
    <name type="scientific">Microlunatus endophyticus</name>
    <dbReference type="NCBI Taxonomy" id="1716077"/>
    <lineage>
        <taxon>Bacteria</taxon>
        <taxon>Bacillati</taxon>
        <taxon>Actinomycetota</taxon>
        <taxon>Actinomycetes</taxon>
        <taxon>Propionibacteriales</taxon>
        <taxon>Propionibacteriaceae</taxon>
        <taxon>Microlunatus</taxon>
    </lineage>
</organism>
<keyword evidence="3" id="KW-0520">NAD</keyword>
<dbReference type="PRINTS" id="PR00081">
    <property type="entry name" value="GDHRDH"/>
</dbReference>
<dbReference type="SUPFAM" id="SSF51735">
    <property type="entry name" value="NAD(P)-binding Rossmann-fold domains"/>
    <property type="match status" value="1"/>
</dbReference>
<keyword evidence="5" id="KW-1185">Reference proteome</keyword>